<accession>A0ABV6L2C6</accession>
<dbReference type="EMBL" id="JBHLTS010000018">
    <property type="protein sequence ID" value="MFC0513883.1"/>
    <property type="molecule type" value="Genomic_DNA"/>
</dbReference>
<protein>
    <submittedName>
        <fullName evidence="3">Uncharacterized protein</fullName>
    </submittedName>
</protein>
<evidence type="ECO:0000256" key="2">
    <source>
        <dbReference type="SAM" id="SignalP"/>
    </source>
</evidence>
<feature type="chain" id="PRO_5046083962" evidence="2">
    <location>
        <begin position="25"/>
        <end position="275"/>
    </location>
</feature>
<evidence type="ECO:0000313" key="4">
    <source>
        <dbReference type="Proteomes" id="UP001589828"/>
    </source>
</evidence>
<sequence>MKVNYLRSALLLIAATALTTAANAQKPGKKTAYVSYNNYDTFDAKGRERIQTNWKGKTYQMELANNKLIALAVDGEIIPSAKWGEYSTVIAAIREQIRKDRIQAKKDQAQAKRDQEQAGRDQQQAKRDQEQAARDQQHAKVEQEEAERDQQQAKRDQEQAAKDQIQAKRDQEQASRDQEQAARDQIQAKKDQEQAAEDQRVLKRMISDFVADHIIPNEEALRDLSFNGEELIINGKKQPDSVFKKYSEKYPRFAKGNTSYENGQRQFNGLHIHRN</sequence>
<keyword evidence="2" id="KW-0732">Signal</keyword>
<feature type="region of interest" description="Disordered" evidence="1">
    <location>
        <begin position="103"/>
        <end position="195"/>
    </location>
</feature>
<dbReference type="RefSeq" id="WP_377021744.1">
    <property type="nucleotide sequence ID" value="NZ_JBHLTS010000018.1"/>
</dbReference>
<evidence type="ECO:0000313" key="3">
    <source>
        <dbReference type="EMBL" id="MFC0513883.1"/>
    </source>
</evidence>
<organism evidence="3 4">
    <name type="scientific">Mucilaginibacter angelicae</name>
    <dbReference type="NCBI Taxonomy" id="869718"/>
    <lineage>
        <taxon>Bacteria</taxon>
        <taxon>Pseudomonadati</taxon>
        <taxon>Bacteroidota</taxon>
        <taxon>Sphingobacteriia</taxon>
        <taxon>Sphingobacteriales</taxon>
        <taxon>Sphingobacteriaceae</taxon>
        <taxon>Mucilaginibacter</taxon>
    </lineage>
</organism>
<name>A0ABV6L2C6_9SPHI</name>
<gene>
    <name evidence="3" type="ORF">ACFFGT_06720</name>
</gene>
<comment type="caution">
    <text evidence="3">The sequence shown here is derived from an EMBL/GenBank/DDBJ whole genome shotgun (WGS) entry which is preliminary data.</text>
</comment>
<reference evidence="3 4" key="1">
    <citation type="submission" date="2024-09" db="EMBL/GenBank/DDBJ databases">
        <authorList>
            <person name="Sun Q."/>
            <person name="Mori K."/>
        </authorList>
    </citation>
    <scope>NUCLEOTIDE SEQUENCE [LARGE SCALE GENOMIC DNA]</scope>
    <source>
        <strain evidence="3 4">NCAIM B.02415</strain>
    </source>
</reference>
<keyword evidence="4" id="KW-1185">Reference proteome</keyword>
<proteinExistence type="predicted"/>
<feature type="signal peptide" evidence="2">
    <location>
        <begin position="1"/>
        <end position="24"/>
    </location>
</feature>
<evidence type="ECO:0000256" key="1">
    <source>
        <dbReference type="SAM" id="MobiDB-lite"/>
    </source>
</evidence>
<dbReference type="Proteomes" id="UP001589828">
    <property type="component" value="Unassembled WGS sequence"/>
</dbReference>